<dbReference type="AlphaFoldDB" id="A0A427AH83"/>
<evidence type="ECO:0000313" key="3">
    <source>
        <dbReference type="Proteomes" id="UP000287651"/>
    </source>
</evidence>
<reference evidence="2 3" key="1">
    <citation type="journal article" date="2014" name="Agronomy (Basel)">
        <title>A Draft Genome Sequence for Ensete ventricosum, the Drought-Tolerant Tree Against Hunger.</title>
        <authorList>
            <person name="Harrison J."/>
            <person name="Moore K.A."/>
            <person name="Paszkiewicz K."/>
            <person name="Jones T."/>
            <person name="Grant M."/>
            <person name="Ambacheew D."/>
            <person name="Muzemil S."/>
            <person name="Studholme D.J."/>
        </authorList>
    </citation>
    <scope>NUCLEOTIDE SEQUENCE [LARGE SCALE GENOMIC DNA]</scope>
</reference>
<accession>A0A427AH83</accession>
<protein>
    <submittedName>
        <fullName evidence="2">Uncharacterized protein</fullName>
    </submittedName>
</protein>
<evidence type="ECO:0000313" key="2">
    <source>
        <dbReference type="EMBL" id="RRT75595.1"/>
    </source>
</evidence>
<sequence>MMQTAAFYENHGGVAHFSVSHLPQATLLPWWVGSQPVHGEPFGQLKSPTEGDPRLEASLAMQHKSRSFPYSRTWPVVSREMASLTTGVQQLMAAVSSNSSKGGNDVLDLSNAESSP</sequence>
<dbReference type="Proteomes" id="UP000287651">
    <property type="component" value="Unassembled WGS sequence"/>
</dbReference>
<name>A0A427AH83_ENSVE</name>
<feature type="non-terminal residue" evidence="2">
    <location>
        <position position="116"/>
    </location>
</feature>
<comment type="caution">
    <text evidence="2">The sequence shown here is derived from an EMBL/GenBank/DDBJ whole genome shotgun (WGS) entry which is preliminary data.</text>
</comment>
<organism evidence="2 3">
    <name type="scientific">Ensete ventricosum</name>
    <name type="common">Abyssinian banana</name>
    <name type="synonym">Musa ensete</name>
    <dbReference type="NCBI Taxonomy" id="4639"/>
    <lineage>
        <taxon>Eukaryota</taxon>
        <taxon>Viridiplantae</taxon>
        <taxon>Streptophyta</taxon>
        <taxon>Embryophyta</taxon>
        <taxon>Tracheophyta</taxon>
        <taxon>Spermatophyta</taxon>
        <taxon>Magnoliopsida</taxon>
        <taxon>Liliopsida</taxon>
        <taxon>Zingiberales</taxon>
        <taxon>Musaceae</taxon>
        <taxon>Ensete</taxon>
    </lineage>
</organism>
<evidence type="ECO:0000256" key="1">
    <source>
        <dbReference type="SAM" id="MobiDB-lite"/>
    </source>
</evidence>
<dbReference type="EMBL" id="AMZH03002432">
    <property type="protein sequence ID" value="RRT75595.1"/>
    <property type="molecule type" value="Genomic_DNA"/>
</dbReference>
<proteinExistence type="predicted"/>
<feature type="region of interest" description="Disordered" evidence="1">
    <location>
        <begin position="96"/>
        <end position="116"/>
    </location>
</feature>
<gene>
    <name evidence="2" type="ORF">B296_00007951</name>
</gene>